<dbReference type="FunFam" id="3.40.50.300:FF:000522">
    <property type="entry name" value="Gluconokinase"/>
    <property type="match status" value="1"/>
</dbReference>
<evidence type="ECO:0000256" key="5">
    <source>
        <dbReference type="ARBA" id="ARBA00022741"/>
    </source>
</evidence>
<evidence type="ECO:0000256" key="3">
    <source>
        <dbReference type="ARBA" id="ARBA00012054"/>
    </source>
</evidence>
<evidence type="ECO:0000256" key="2">
    <source>
        <dbReference type="ARBA" id="ARBA00008420"/>
    </source>
</evidence>
<evidence type="ECO:0000256" key="8">
    <source>
        <dbReference type="ARBA" id="ARBA00023064"/>
    </source>
</evidence>
<dbReference type="SUPFAM" id="SSF52540">
    <property type="entry name" value="P-loop containing nucleoside triphosphate hydrolases"/>
    <property type="match status" value="1"/>
</dbReference>
<accession>A0A7G8Q003</accession>
<comment type="similarity">
    <text evidence="2 10">Belongs to the gluconokinase GntK/GntV family.</text>
</comment>
<keyword evidence="12" id="KW-1185">Reference proteome</keyword>
<dbReference type="NCBIfam" id="TIGR01313">
    <property type="entry name" value="therm_gnt_kin"/>
    <property type="match status" value="1"/>
</dbReference>
<protein>
    <recommendedName>
        <fullName evidence="3 10">Gluconokinase</fullName>
        <ecNumber evidence="3 10">2.7.1.12</ecNumber>
    </recommendedName>
</protein>
<organism evidence="11 12">
    <name type="scientific">Dyella telluris</name>
    <dbReference type="NCBI Taxonomy" id="2763498"/>
    <lineage>
        <taxon>Bacteria</taxon>
        <taxon>Pseudomonadati</taxon>
        <taxon>Pseudomonadota</taxon>
        <taxon>Gammaproteobacteria</taxon>
        <taxon>Lysobacterales</taxon>
        <taxon>Rhodanobacteraceae</taxon>
        <taxon>Dyella</taxon>
    </lineage>
</organism>
<keyword evidence="4 10" id="KW-0808">Transferase</keyword>
<evidence type="ECO:0000256" key="7">
    <source>
        <dbReference type="ARBA" id="ARBA00022840"/>
    </source>
</evidence>
<evidence type="ECO:0000256" key="6">
    <source>
        <dbReference type="ARBA" id="ARBA00022777"/>
    </source>
</evidence>
<dbReference type="InterPro" id="IPR027417">
    <property type="entry name" value="P-loop_NTPase"/>
</dbReference>
<evidence type="ECO:0000256" key="10">
    <source>
        <dbReference type="RuleBase" id="RU363066"/>
    </source>
</evidence>
<proteinExistence type="inferred from homology"/>
<dbReference type="AlphaFoldDB" id="A0A7G8Q003"/>
<dbReference type="Gene3D" id="3.40.50.300">
    <property type="entry name" value="P-loop containing nucleotide triphosphate hydrolases"/>
    <property type="match status" value="1"/>
</dbReference>
<dbReference type="GO" id="GO:0005737">
    <property type="term" value="C:cytoplasm"/>
    <property type="evidence" value="ECO:0007669"/>
    <property type="project" value="TreeGrafter"/>
</dbReference>
<dbReference type="KEGG" id="dtl:H8F01_13345"/>
<evidence type="ECO:0000313" key="12">
    <source>
        <dbReference type="Proteomes" id="UP000515873"/>
    </source>
</evidence>
<evidence type="ECO:0000313" key="11">
    <source>
        <dbReference type="EMBL" id="QNK00111.1"/>
    </source>
</evidence>
<sequence>MPAIVVMGVTGCGKTSVAMALSERMHARMIEGDAFHPVANIQKMKAGIPLTDADRQGWLETLRHELAGTAATGDIAVLTCSALKRRYRDTLRAASPGLAFVFLQLSPAAATVRVADRAGHFMPASLVDSQFRDLEPPLDEALVLTVDATEALPVIVDRIEAWWRSPETMR</sequence>
<dbReference type="Pfam" id="PF13671">
    <property type="entry name" value="AAA_33"/>
    <property type="match status" value="1"/>
</dbReference>
<evidence type="ECO:0000256" key="1">
    <source>
        <dbReference type="ARBA" id="ARBA00004761"/>
    </source>
</evidence>
<dbReference type="EMBL" id="CP060412">
    <property type="protein sequence ID" value="QNK00111.1"/>
    <property type="molecule type" value="Genomic_DNA"/>
</dbReference>
<dbReference type="RefSeq" id="WP_187055591.1">
    <property type="nucleotide sequence ID" value="NZ_CP060412.1"/>
</dbReference>
<dbReference type="PANTHER" id="PTHR43442:SF3">
    <property type="entry name" value="GLUCONOKINASE-RELATED"/>
    <property type="match status" value="1"/>
</dbReference>
<dbReference type="GO" id="GO:0019521">
    <property type="term" value="P:D-gluconate metabolic process"/>
    <property type="evidence" value="ECO:0007669"/>
    <property type="project" value="UniProtKB-KW"/>
</dbReference>
<name>A0A7G8Q003_9GAMM</name>
<dbReference type="PANTHER" id="PTHR43442">
    <property type="entry name" value="GLUCONOKINASE-RELATED"/>
    <property type="match status" value="1"/>
</dbReference>
<keyword evidence="8" id="KW-0311">Gluconate utilization</keyword>
<keyword evidence="6 10" id="KW-0418">Kinase</keyword>
<dbReference type="GO" id="GO:0005524">
    <property type="term" value="F:ATP binding"/>
    <property type="evidence" value="ECO:0007669"/>
    <property type="project" value="UniProtKB-KW"/>
</dbReference>
<reference evidence="11 12" key="1">
    <citation type="submission" date="2020-08" db="EMBL/GenBank/DDBJ databases">
        <title>Dyella sp. G9 isolated from forest soil.</title>
        <authorList>
            <person name="Fu J."/>
            <person name="Qiu L."/>
        </authorList>
    </citation>
    <scope>NUCLEOTIDE SEQUENCE [LARGE SCALE GENOMIC DNA]</scope>
    <source>
        <strain evidence="11 12">G9</strain>
    </source>
</reference>
<keyword evidence="7 10" id="KW-0067">ATP-binding</keyword>
<dbReference type="CDD" id="cd02021">
    <property type="entry name" value="GntK"/>
    <property type="match status" value="1"/>
</dbReference>
<dbReference type="EC" id="2.7.1.12" evidence="3 10"/>
<dbReference type="Proteomes" id="UP000515873">
    <property type="component" value="Chromosome"/>
</dbReference>
<evidence type="ECO:0000256" key="9">
    <source>
        <dbReference type="ARBA" id="ARBA00048090"/>
    </source>
</evidence>
<comment type="catalytic activity">
    <reaction evidence="9 10">
        <text>D-gluconate + ATP = 6-phospho-D-gluconate + ADP + H(+)</text>
        <dbReference type="Rhea" id="RHEA:19433"/>
        <dbReference type="ChEBI" id="CHEBI:15378"/>
        <dbReference type="ChEBI" id="CHEBI:18391"/>
        <dbReference type="ChEBI" id="CHEBI:30616"/>
        <dbReference type="ChEBI" id="CHEBI:58759"/>
        <dbReference type="ChEBI" id="CHEBI:456216"/>
        <dbReference type="EC" id="2.7.1.12"/>
    </reaction>
</comment>
<dbReference type="GO" id="GO:0046316">
    <property type="term" value="F:gluconokinase activity"/>
    <property type="evidence" value="ECO:0007669"/>
    <property type="project" value="UniProtKB-EC"/>
</dbReference>
<keyword evidence="5 10" id="KW-0547">Nucleotide-binding</keyword>
<gene>
    <name evidence="11" type="ORF">H8F01_13345</name>
</gene>
<dbReference type="InterPro" id="IPR006001">
    <property type="entry name" value="Therm_gnt_kin"/>
</dbReference>
<evidence type="ECO:0000256" key="4">
    <source>
        <dbReference type="ARBA" id="ARBA00022679"/>
    </source>
</evidence>
<comment type="pathway">
    <text evidence="1">Carbohydrate acid metabolism.</text>
</comment>